<sequence length="522" mass="58726">MSALPTEVLLHICTTIDGELKGSPDQRRDSRITIAALARTCRAFKEPALDVLWKNIDGIKPLISCLPQGVVGKTAEGKLALGRPLFADEWKLFEQYACRVHSFTIEGSQLNQISDEVVQAFVSTPSSGLLPNLRRLKWQDDRDRFVPLLRILLVPTIRSLTLRGYQSTRWDPSFTKLALLASIGARYPSVREFSCTFGSEGKSDVVSKAVCDWHELVHLQTGVLNTQALAHLASLPSLESLSFMSYDLAADTQPQSVPIFTSKLDAVSITVPSHSHLNQCLRDIRFRSCRIVSFKLYIDRGRRGPFDPSNLIISFSECFSPVLEQLIVETGDETYDEVLDSQRFAFSFDVIAPLLQFSRLTVLDLTWFCSLDVDDEALKYMAQAWPQLEELYFGRGPCYPPVLTSTSRTFTALVHLIKHCRHLHRIQMRFAACSIDTDIEPFSTTTANENLTFLDVGISPISNPIAVACQLHALLPNLTSVEYHEDEDSEPPLPFKEEWNQVEFCLLALTKSAEIREKRQAK</sequence>
<reference evidence="2 3" key="1">
    <citation type="submission" date="2016-06" db="EMBL/GenBank/DDBJ databases">
        <title>Comparative genomics of the ectomycorrhizal sister species Rhizopogon vinicolor and Rhizopogon vesiculosus (Basidiomycota: Boletales) reveals a divergence of the mating type B locus.</title>
        <authorList>
            <consortium name="DOE Joint Genome Institute"/>
            <person name="Mujic A.B."/>
            <person name="Kuo A."/>
            <person name="Tritt A."/>
            <person name="Lipzen A."/>
            <person name="Chen C."/>
            <person name="Johnson J."/>
            <person name="Sharma A."/>
            <person name="Barry K."/>
            <person name="Grigoriev I.V."/>
            <person name="Spatafora J.W."/>
        </authorList>
    </citation>
    <scope>NUCLEOTIDE SEQUENCE [LARGE SCALE GENOMIC DNA]</scope>
    <source>
        <strain evidence="2 3">AM-OR11-026</strain>
    </source>
</reference>
<feature type="domain" description="F-box" evidence="1">
    <location>
        <begin position="2"/>
        <end position="57"/>
    </location>
</feature>
<dbReference type="OrthoDB" id="3543113at2759"/>
<dbReference type="Pfam" id="PF12937">
    <property type="entry name" value="F-box-like"/>
    <property type="match status" value="1"/>
</dbReference>
<dbReference type="STRING" id="1314800.A0A1B7N4F2"/>
<proteinExistence type="predicted"/>
<accession>A0A1B7N4F2</accession>
<evidence type="ECO:0000313" key="2">
    <source>
        <dbReference type="EMBL" id="OAX39712.1"/>
    </source>
</evidence>
<organism evidence="2 3">
    <name type="scientific">Rhizopogon vinicolor AM-OR11-026</name>
    <dbReference type="NCBI Taxonomy" id="1314800"/>
    <lineage>
        <taxon>Eukaryota</taxon>
        <taxon>Fungi</taxon>
        <taxon>Dikarya</taxon>
        <taxon>Basidiomycota</taxon>
        <taxon>Agaricomycotina</taxon>
        <taxon>Agaricomycetes</taxon>
        <taxon>Agaricomycetidae</taxon>
        <taxon>Boletales</taxon>
        <taxon>Suillineae</taxon>
        <taxon>Rhizopogonaceae</taxon>
        <taxon>Rhizopogon</taxon>
    </lineage>
</organism>
<dbReference type="EMBL" id="KV448239">
    <property type="protein sequence ID" value="OAX39712.1"/>
    <property type="molecule type" value="Genomic_DNA"/>
</dbReference>
<dbReference type="InterPro" id="IPR001810">
    <property type="entry name" value="F-box_dom"/>
</dbReference>
<name>A0A1B7N4F2_9AGAM</name>
<dbReference type="SUPFAM" id="SSF52047">
    <property type="entry name" value="RNI-like"/>
    <property type="match status" value="1"/>
</dbReference>
<dbReference type="InterPro" id="IPR032675">
    <property type="entry name" value="LRR_dom_sf"/>
</dbReference>
<gene>
    <name evidence="2" type="ORF">K503DRAFT_865212</name>
</gene>
<keyword evidence="3" id="KW-1185">Reference proteome</keyword>
<dbReference type="Gene3D" id="3.80.10.10">
    <property type="entry name" value="Ribonuclease Inhibitor"/>
    <property type="match status" value="1"/>
</dbReference>
<evidence type="ECO:0000313" key="3">
    <source>
        <dbReference type="Proteomes" id="UP000092154"/>
    </source>
</evidence>
<evidence type="ECO:0000259" key="1">
    <source>
        <dbReference type="Pfam" id="PF12937"/>
    </source>
</evidence>
<dbReference type="InParanoid" id="A0A1B7N4F2"/>
<dbReference type="Proteomes" id="UP000092154">
    <property type="component" value="Unassembled WGS sequence"/>
</dbReference>
<dbReference type="AlphaFoldDB" id="A0A1B7N4F2"/>
<protein>
    <recommendedName>
        <fullName evidence="1">F-box domain-containing protein</fullName>
    </recommendedName>
</protein>